<dbReference type="NCBIfam" id="TIGR03426">
    <property type="entry name" value="shape_MreD"/>
    <property type="match status" value="1"/>
</dbReference>
<proteinExistence type="inferred from homology"/>
<evidence type="ECO:0000256" key="8">
    <source>
        <dbReference type="SAM" id="Phobius"/>
    </source>
</evidence>
<evidence type="ECO:0000313" key="9">
    <source>
        <dbReference type="EMBL" id="USR90276.1"/>
    </source>
</evidence>
<dbReference type="Proteomes" id="UP001056708">
    <property type="component" value="Chromosome"/>
</dbReference>
<reference evidence="9" key="1">
    <citation type="submission" date="2022-06" db="EMBL/GenBank/DDBJ databases">
        <title>Genome sequence of Phormidium yuhuli AB48 isolated from an industrial photobioreactor environment.</title>
        <authorList>
            <person name="Qiu Y."/>
            <person name="Noonan A.J.C."/>
            <person name="Dofher K."/>
            <person name="Koch M."/>
            <person name="Kieft B."/>
            <person name="Lin X."/>
            <person name="Ziels R.M."/>
            <person name="Hallam S.J."/>
        </authorList>
    </citation>
    <scope>NUCLEOTIDE SEQUENCE</scope>
    <source>
        <strain evidence="9">AB48</strain>
    </source>
</reference>
<gene>
    <name evidence="9" type="primary">mreD</name>
    <name evidence="9" type="ORF">NEA10_15695</name>
</gene>
<dbReference type="EMBL" id="CP098611">
    <property type="protein sequence ID" value="USR90276.1"/>
    <property type="molecule type" value="Genomic_DNA"/>
</dbReference>
<evidence type="ECO:0000256" key="2">
    <source>
        <dbReference type="ARBA" id="ARBA00007776"/>
    </source>
</evidence>
<dbReference type="InterPro" id="IPR007227">
    <property type="entry name" value="Cell_shape_determining_MreD"/>
</dbReference>
<name>A0ABY5ANB2_9CYAN</name>
<feature type="transmembrane region" description="Helical" evidence="8">
    <location>
        <begin position="167"/>
        <end position="190"/>
    </location>
</feature>
<keyword evidence="7 8" id="KW-0472">Membrane</keyword>
<keyword evidence="5" id="KW-0133">Cell shape</keyword>
<dbReference type="RefSeq" id="WP_252662249.1">
    <property type="nucleotide sequence ID" value="NZ_CP098611.1"/>
</dbReference>
<evidence type="ECO:0000256" key="6">
    <source>
        <dbReference type="ARBA" id="ARBA00022989"/>
    </source>
</evidence>
<accession>A0ABY5ANB2</accession>
<evidence type="ECO:0000256" key="3">
    <source>
        <dbReference type="ARBA" id="ARBA00022475"/>
    </source>
</evidence>
<protein>
    <submittedName>
        <fullName evidence="9">Rod shape-determining protein MreD</fullName>
    </submittedName>
</protein>
<keyword evidence="3" id="KW-1003">Cell membrane</keyword>
<feature type="transmembrane region" description="Helical" evidence="8">
    <location>
        <begin position="123"/>
        <end position="147"/>
    </location>
</feature>
<keyword evidence="10" id="KW-1185">Reference proteome</keyword>
<dbReference type="Pfam" id="PF04093">
    <property type="entry name" value="MreD"/>
    <property type="match status" value="1"/>
</dbReference>
<sequence length="199" mass="22318">MQPDLRPVRATGLTPPPPVGWQAIRQRLLSWTLTVLSVLPCLLLLPARFPGMELLGIAPNWLLVWVVAWSIKRSMWEGAVAGVALGLLQDGMSAGVPTHAISLGIVGILTARLQREQVVQDDIISVLLIVFGMTVVGETVRAIQFSLYGWRLPDGTPFWSFEEIWRYYQQVALGSAVLNSLWSPVIYYPLNLLWERRFK</sequence>
<organism evidence="9 10">
    <name type="scientific">Phormidium yuhuli AB48</name>
    <dbReference type="NCBI Taxonomy" id="2940671"/>
    <lineage>
        <taxon>Bacteria</taxon>
        <taxon>Bacillati</taxon>
        <taxon>Cyanobacteriota</taxon>
        <taxon>Cyanophyceae</taxon>
        <taxon>Oscillatoriophycideae</taxon>
        <taxon>Oscillatoriales</taxon>
        <taxon>Oscillatoriaceae</taxon>
        <taxon>Phormidium</taxon>
        <taxon>Phormidium yuhuli</taxon>
    </lineage>
</organism>
<evidence type="ECO:0000256" key="1">
    <source>
        <dbReference type="ARBA" id="ARBA00004651"/>
    </source>
</evidence>
<comment type="similarity">
    <text evidence="2">Belongs to the MreD family.</text>
</comment>
<feature type="transmembrane region" description="Helical" evidence="8">
    <location>
        <begin position="28"/>
        <end position="47"/>
    </location>
</feature>
<keyword evidence="6 8" id="KW-1133">Transmembrane helix</keyword>
<feature type="transmembrane region" description="Helical" evidence="8">
    <location>
        <begin position="54"/>
        <end position="71"/>
    </location>
</feature>
<keyword evidence="4 8" id="KW-0812">Transmembrane</keyword>
<evidence type="ECO:0000256" key="5">
    <source>
        <dbReference type="ARBA" id="ARBA00022960"/>
    </source>
</evidence>
<comment type="subcellular location">
    <subcellularLocation>
        <location evidence="1">Cell membrane</location>
        <topology evidence="1">Multi-pass membrane protein</topology>
    </subcellularLocation>
</comment>
<evidence type="ECO:0000313" key="10">
    <source>
        <dbReference type="Proteomes" id="UP001056708"/>
    </source>
</evidence>
<evidence type="ECO:0000256" key="7">
    <source>
        <dbReference type="ARBA" id="ARBA00023136"/>
    </source>
</evidence>
<feature type="transmembrane region" description="Helical" evidence="8">
    <location>
        <begin position="91"/>
        <end position="111"/>
    </location>
</feature>
<evidence type="ECO:0000256" key="4">
    <source>
        <dbReference type="ARBA" id="ARBA00022692"/>
    </source>
</evidence>